<evidence type="ECO:0000256" key="3">
    <source>
        <dbReference type="ARBA" id="ARBA00018111"/>
    </source>
</evidence>
<proteinExistence type="inferred from homology"/>
<organism evidence="9 10">
    <name type="scientific">Reinekea thalattae</name>
    <dbReference type="NCBI Taxonomy" id="2593301"/>
    <lineage>
        <taxon>Bacteria</taxon>
        <taxon>Pseudomonadati</taxon>
        <taxon>Pseudomonadota</taxon>
        <taxon>Gammaproteobacteria</taxon>
        <taxon>Oceanospirillales</taxon>
        <taxon>Saccharospirillaceae</taxon>
        <taxon>Reinekea</taxon>
    </lineage>
</organism>
<comment type="similarity">
    <text evidence="2 5">Belongs to the RecX family.</text>
</comment>
<dbReference type="Pfam" id="PF21982">
    <property type="entry name" value="RecX_HTH1"/>
    <property type="match status" value="1"/>
</dbReference>
<evidence type="ECO:0000256" key="4">
    <source>
        <dbReference type="ARBA" id="ARBA00022490"/>
    </source>
</evidence>
<accession>A0A5C8Z7X5</accession>
<evidence type="ECO:0000313" key="10">
    <source>
        <dbReference type="Proteomes" id="UP000321764"/>
    </source>
</evidence>
<dbReference type="Pfam" id="PF02631">
    <property type="entry name" value="RecX_HTH2"/>
    <property type="match status" value="1"/>
</dbReference>
<gene>
    <name evidence="5" type="primary">recX</name>
    <name evidence="9" type="ORF">FME95_05810</name>
</gene>
<evidence type="ECO:0000256" key="5">
    <source>
        <dbReference type="HAMAP-Rule" id="MF_01114"/>
    </source>
</evidence>
<evidence type="ECO:0000256" key="1">
    <source>
        <dbReference type="ARBA" id="ARBA00004496"/>
    </source>
</evidence>
<dbReference type="InterPro" id="IPR053924">
    <property type="entry name" value="RecX_HTH_2nd"/>
</dbReference>
<dbReference type="InterPro" id="IPR053925">
    <property type="entry name" value="RecX_HTH_3rd"/>
</dbReference>
<feature type="domain" description="RecX third three-helical" evidence="7">
    <location>
        <begin position="97"/>
        <end position="138"/>
    </location>
</feature>
<keyword evidence="10" id="KW-1185">Reference proteome</keyword>
<sequence>MSIWNSALNTLAKREYSQSELRTKLQTRFPEQLEEIEQVLERLVEQGLQSDQRFAEMWLNSQVEKGRGPIRISYEARNKGIASLIQGLLEQSEINWFEHARDCALRKFSSLPDQRAYARAYRYLSYRGFNGEMVRYAISAIETNSQQLDAD</sequence>
<feature type="domain" description="RecX second three-helical" evidence="6">
    <location>
        <begin position="50"/>
        <end position="83"/>
    </location>
</feature>
<dbReference type="EMBL" id="VKAD01000001">
    <property type="protein sequence ID" value="TXR54052.1"/>
    <property type="molecule type" value="Genomic_DNA"/>
</dbReference>
<dbReference type="RefSeq" id="WP_147713451.1">
    <property type="nucleotide sequence ID" value="NZ_VKAD01000001.1"/>
</dbReference>
<evidence type="ECO:0000259" key="6">
    <source>
        <dbReference type="Pfam" id="PF02631"/>
    </source>
</evidence>
<dbReference type="InterPro" id="IPR036388">
    <property type="entry name" value="WH-like_DNA-bd_sf"/>
</dbReference>
<evidence type="ECO:0000313" key="9">
    <source>
        <dbReference type="EMBL" id="TXR54052.1"/>
    </source>
</evidence>
<feature type="domain" description="RecX first three-helical" evidence="8">
    <location>
        <begin position="4"/>
        <end position="43"/>
    </location>
</feature>
<evidence type="ECO:0000256" key="2">
    <source>
        <dbReference type="ARBA" id="ARBA00009695"/>
    </source>
</evidence>
<evidence type="ECO:0000259" key="7">
    <source>
        <dbReference type="Pfam" id="PF21981"/>
    </source>
</evidence>
<name>A0A5C8Z7X5_9GAMM</name>
<dbReference type="AlphaFoldDB" id="A0A5C8Z7X5"/>
<dbReference type="HAMAP" id="MF_01114">
    <property type="entry name" value="RecX"/>
    <property type="match status" value="1"/>
</dbReference>
<dbReference type="PANTHER" id="PTHR33602:SF1">
    <property type="entry name" value="REGULATORY PROTEIN RECX FAMILY PROTEIN"/>
    <property type="match status" value="1"/>
</dbReference>
<dbReference type="InterPro" id="IPR003783">
    <property type="entry name" value="Regulatory_RecX"/>
</dbReference>
<dbReference type="GO" id="GO:0006282">
    <property type="term" value="P:regulation of DNA repair"/>
    <property type="evidence" value="ECO:0007669"/>
    <property type="project" value="UniProtKB-UniRule"/>
</dbReference>
<dbReference type="PANTHER" id="PTHR33602">
    <property type="entry name" value="REGULATORY PROTEIN RECX FAMILY PROTEIN"/>
    <property type="match status" value="1"/>
</dbReference>
<dbReference type="OrthoDB" id="7066780at2"/>
<dbReference type="Proteomes" id="UP000321764">
    <property type="component" value="Unassembled WGS sequence"/>
</dbReference>
<dbReference type="GO" id="GO:0005737">
    <property type="term" value="C:cytoplasm"/>
    <property type="evidence" value="ECO:0007669"/>
    <property type="project" value="UniProtKB-SubCell"/>
</dbReference>
<keyword evidence="4 5" id="KW-0963">Cytoplasm</keyword>
<evidence type="ECO:0000259" key="8">
    <source>
        <dbReference type="Pfam" id="PF21982"/>
    </source>
</evidence>
<comment type="function">
    <text evidence="5">Modulates RecA activity.</text>
</comment>
<comment type="subcellular location">
    <subcellularLocation>
        <location evidence="1 5">Cytoplasm</location>
    </subcellularLocation>
</comment>
<dbReference type="Pfam" id="PF21981">
    <property type="entry name" value="RecX_HTH3"/>
    <property type="match status" value="1"/>
</dbReference>
<reference evidence="9 10" key="1">
    <citation type="submission" date="2019-07" db="EMBL/GenBank/DDBJ databases">
        <title>Reinekea sp. strain SSH23 genome sequencing and assembly.</title>
        <authorList>
            <person name="Kim I."/>
        </authorList>
    </citation>
    <scope>NUCLEOTIDE SEQUENCE [LARGE SCALE GENOMIC DNA]</scope>
    <source>
        <strain evidence="9 10">SSH23</strain>
    </source>
</reference>
<protein>
    <recommendedName>
        <fullName evidence="3 5">Regulatory protein RecX</fullName>
    </recommendedName>
</protein>
<dbReference type="Gene3D" id="1.10.10.10">
    <property type="entry name" value="Winged helix-like DNA-binding domain superfamily/Winged helix DNA-binding domain"/>
    <property type="match status" value="3"/>
</dbReference>
<dbReference type="InterPro" id="IPR053926">
    <property type="entry name" value="RecX_HTH_1st"/>
</dbReference>
<comment type="caution">
    <text evidence="9">The sequence shown here is derived from an EMBL/GenBank/DDBJ whole genome shotgun (WGS) entry which is preliminary data.</text>
</comment>